<evidence type="ECO:0000313" key="2">
    <source>
        <dbReference type="Proteomes" id="UP000825008"/>
    </source>
</evidence>
<dbReference type="RefSeq" id="WP_220695677.1">
    <property type="nucleotide sequence ID" value="NZ_CP080997.1"/>
</dbReference>
<accession>A0A9X7ZF28</accession>
<dbReference type="PIRSF" id="PIRSF021525">
    <property type="entry name" value="UCP021525"/>
    <property type="match status" value="1"/>
</dbReference>
<dbReference type="AlphaFoldDB" id="A0A9X7ZF28"/>
<gene>
    <name evidence="1" type="ORF">K3U94_04185</name>
</gene>
<evidence type="ECO:0000313" key="1">
    <source>
        <dbReference type="EMBL" id="QZA08511.1"/>
    </source>
</evidence>
<dbReference type="EMBL" id="CP080997">
    <property type="protein sequence ID" value="QZA08511.1"/>
    <property type="molecule type" value="Genomic_DNA"/>
</dbReference>
<dbReference type="Proteomes" id="UP000825008">
    <property type="component" value="Chromosome"/>
</dbReference>
<proteinExistence type="predicted"/>
<name>A0A9X7ZF28_9MYCO</name>
<dbReference type="InterPro" id="IPR014513">
    <property type="entry name" value="UCP021525"/>
</dbReference>
<sequence length="271" mass="29393">MTDSPDYDPTLLAWVTPIVTALADIVPTEQLMLVGAQCRDLLHWRYCHSVPPRATNDTDIAVALNNWDGFEAIRATFPAAGNTGHRFLIADGPVDILPFGEVESPVGTTCHPPGNEPMNVHGCTDAYLRADVLPLPGGLTVRIPPAPNYAVLKLHAWLDRSAAHDYKDGPDLALAVHWYAGDLDRLYAEPHQWALRRHDFDLRPAAAALLGHDMRGGLSPPEAAMLATRVIDADHDLLAEHFAVGQPGWPAIAAARRTLVDSLLGQLSPES</sequence>
<reference evidence="1" key="1">
    <citation type="submission" date="2021-08" db="EMBL/GenBank/DDBJ databases">
        <title>Whole genome sequencing of non-tuberculosis mycobacteria type-strains.</title>
        <authorList>
            <person name="Igarashi Y."/>
            <person name="Osugi A."/>
            <person name="Mitarai S."/>
        </authorList>
    </citation>
    <scope>NUCLEOTIDE SEQUENCE</scope>
    <source>
        <strain evidence="1">JCM 30995</strain>
    </source>
</reference>
<protein>
    <recommendedName>
        <fullName evidence="3">Nucleotidyltransferase</fullName>
    </recommendedName>
</protein>
<organism evidence="1 2">
    <name type="scientific">Mycolicibacter heraklionensis</name>
    <dbReference type="NCBI Taxonomy" id="512402"/>
    <lineage>
        <taxon>Bacteria</taxon>
        <taxon>Bacillati</taxon>
        <taxon>Actinomycetota</taxon>
        <taxon>Actinomycetes</taxon>
        <taxon>Mycobacteriales</taxon>
        <taxon>Mycobacteriaceae</taxon>
        <taxon>Mycolicibacter</taxon>
    </lineage>
</organism>
<dbReference type="KEGG" id="mher:K3U94_04185"/>
<evidence type="ECO:0008006" key="3">
    <source>
        <dbReference type="Google" id="ProtNLM"/>
    </source>
</evidence>